<dbReference type="Proteomes" id="UP000660047">
    <property type="component" value="Unassembled WGS sequence"/>
</dbReference>
<dbReference type="InterPro" id="IPR019734">
    <property type="entry name" value="TPR_rpt"/>
</dbReference>
<protein>
    <recommendedName>
        <fullName evidence="4">Tetratricopeptide repeat protein</fullName>
    </recommendedName>
</protein>
<dbReference type="RefSeq" id="WP_015534900.1">
    <property type="nucleotide sequence ID" value="NZ_BLYL01000001.1"/>
</dbReference>
<comment type="caution">
    <text evidence="2">The sequence shown here is derived from an EMBL/GenBank/DDBJ whole genome shotgun (WGS) entry which is preliminary data.</text>
</comment>
<accession>A0AAI9NXD9</accession>
<dbReference type="InterPro" id="IPR011990">
    <property type="entry name" value="TPR-like_helical_dom_sf"/>
</dbReference>
<evidence type="ECO:0000313" key="3">
    <source>
        <dbReference type="Proteomes" id="UP000660047"/>
    </source>
</evidence>
<sequence>MSRRKRSIFKERRKINYKLIFALVILACVAVLLISYAISAIVSQKDELYDQGVKYYKSGSYQEAIDSFDNALAENQLFSKKKDQNIKLYLADAYLKSAQYTEAANTYNELIQDSFTGSNVKDLKELATALSDFSQGNYGGALDVLLKQAETYPELYMYIGTCYAVTDESDKMFESYEKYVQTFGFNSYVYAMYGSYYLNNGDMESAIAYITNGLDSGDKIYRKELLMLEITYYEKNEDYDKAYEIAGQLVSEYPDYEKGQKEYTFLSTRVSQ</sequence>
<dbReference type="EMBL" id="BLYL01000001">
    <property type="protein sequence ID" value="GFO93079.1"/>
    <property type="molecule type" value="Genomic_DNA"/>
</dbReference>
<proteinExistence type="predicted"/>
<organism evidence="2 3">
    <name type="scientific">Coprococcus eutactus</name>
    <dbReference type="NCBI Taxonomy" id="33043"/>
    <lineage>
        <taxon>Bacteria</taxon>
        <taxon>Bacillati</taxon>
        <taxon>Bacillota</taxon>
        <taxon>Clostridia</taxon>
        <taxon>Lachnospirales</taxon>
        <taxon>Lachnospiraceae</taxon>
        <taxon>Coprococcus</taxon>
    </lineage>
</organism>
<dbReference type="AlphaFoldDB" id="A0AAI9NXD9"/>
<gene>
    <name evidence="2" type="ORF">COEU31_01250</name>
</gene>
<evidence type="ECO:0000313" key="2">
    <source>
        <dbReference type="EMBL" id="GFO93079.1"/>
    </source>
</evidence>
<feature type="repeat" description="TPR" evidence="1">
    <location>
        <begin position="45"/>
        <end position="78"/>
    </location>
</feature>
<reference evidence="2" key="1">
    <citation type="submission" date="2020-06" db="EMBL/GenBank/DDBJ databases">
        <title>Characterization of fructooligosaccharide metabolism and fructooligosaccharide-degrading enzymes in human commensal butyrate producers.</title>
        <authorList>
            <person name="Tanno H."/>
            <person name="Fujii T."/>
            <person name="Hirano K."/>
            <person name="Maeno S."/>
            <person name="Tonozuka T."/>
            <person name="Sakamoto M."/>
            <person name="Ohkuma M."/>
            <person name="Tochio T."/>
            <person name="Endo A."/>
        </authorList>
    </citation>
    <scope>NUCLEOTIDE SEQUENCE</scope>
    <source>
        <strain evidence="2">JCM 31265</strain>
    </source>
</reference>
<evidence type="ECO:0000256" key="1">
    <source>
        <dbReference type="PROSITE-ProRule" id="PRU00339"/>
    </source>
</evidence>
<name>A0AAI9NXD9_9FIRM</name>
<dbReference type="PROSITE" id="PS50005">
    <property type="entry name" value="TPR"/>
    <property type="match status" value="1"/>
</dbReference>
<dbReference type="Pfam" id="PF13174">
    <property type="entry name" value="TPR_6"/>
    <property type="match status" value="1"/>
</dbReference>
<keyword evidence="1" id="KW-0802">TPR repeat</keyword>
<evidence type="ECO:0008006" key="4">
    <source>
        <dbReference type="Google" id="ProtNLM"/>
    </source>
</evidence>
<dbReference type="Pfam" id="PF14559">
    <property type="entry name" value="TPR_19"/>
    <property type="match status" value="1"/>
</dbReference>
<dbReference type="SUPFAM" id="SSF48452">
    <property type="entry name" value="TPR-like"/>
    <property type="match status" value="1"/>
</dbReference>
<dbReference type="Gene3D" id="1.25.40.10">
    <property type="entry name" value="Tetratricopeptide repeat domain"/>
    <property type="match status" value="2"/>
</dbReference>